<dbReference type="InterPro" id="IPR002938">
    <property type="entry name" value="FAD-bd"/>
</dbReference>
<dbReference type="NCBIfam" id="TIGR02360">
    <property type="entry name" value="pbenz_hydroxyl"/>
    <property type="match status" value="1"/>
</dbReference>
<dbReference type="InterPro" id="IPR036188">
    <property type="entry name" value="FAD/NAD-bd_sf"/>
</dbReference>
<dbReference type="GO" id="GO:0043639">
    <property type="term" value="P:benzoate catabolic process"/>
    <property type="evidence" value="ECO:0007669"/>
    <property type="project" value="InterPro"/>
</dbReference>
<reference evidence="6" key="1">
    <citation type="submission" date="2018-03" db="EMBL/GenBank/DDBJ databases">
        <authorList>
            <person name="Navarro De La Torre S."/>
        </authorList>
    </citation>
    <scope>NUCLEOTIDE SEQUENCE [LARGE SCALE GENOMIC DNA]</scope>
    <source>
        <strain evidence="6">EAod3</strain>
    </source>
</reference>
<evidence type="ECO:0000259" key="4">
    <source>
        <dbReference type="Pfam" id="PF01494"/>
    </source>
</evidence>
<evidence type="ECO:0000313" key="5">
    <source>
        <dbReference type="EMBL" id="SPJ32173.1"/>
    </source>
</evidence>
<dbReference type="InterPro" id="IPR012733">
    <property type="entry name" value="HB_mOase"/>
</dbReference>
<name>A0A2R8CH27_9GAMM</name>
<gene>
    <name evidence="5" type="primary">pobA</name>
    <name evidence="5" type="ORF">KSP9073_00173</name>
</gene>
<accession>A0A2R8CH27</accession>
<organism evidence="5 6">
    <name type="scientific">Kushneria phyllosphaerae</name>
    <dbReference type="NCBI Taxonomy" id="2100822"/>
    <lineage>
        <taxon>Bacteria</taxon>
        <taxon>Pseudomonadati</taxon>
        <taxon>Pseudomonadota</taxon>
        <taxon>Gammaproteobacteria</taxon>
        <taxon>Oceanospirillales</taxon>
        <taxon>Halomonadaceae</taxon>
        <taxon>Kushneria</taxon>
    </lineage>
</organism>
<dbReference type="OrthoDB" id="8672648at2"/>
<dbReference type="AlphaFoldDB" id="A0A2R8CH27"/>
<proteinExistence type="predicted"/>
<protein>
    <recommendedName>
        <fullName evidence="3">4-hydroxybenzoate 3-monooxygenase</fullName>
        <ecNumber evidence="3">1.14.13.2</ecNumber>
    </recommendedName>
</protein>
<keyword evidence="5" id="KW-0560">Oxidoreductase</keyword>
<dbReference type="Pfam" id="PF01494">
    <property type="entry name" value="FAD_binding_3"/>
    <property type="match status" value="1"/>
</dbReference>
<dbReference type="InterPro" id="IPR050641">
    <property type="entry name" value="RIFMO-like"/>
</dbReference>
<dbReference type="PRINTS" id="PR00420">
    <property type="entry name" value="RNGMNOXGNASE"/>
</dbReference>
<evidence type="ECO:0000313" key="6">
    <source>
        <dbReference type="Proteomes" id="UP000244934"/>
    </source>
</evidence>
<dbReference type="EC" id="1.14.13.2" evidence="3"/>
<dbReference type="Gene3D" id="3.50.50.60">
    <property type="entry name" value="FAD/NAD(P)-binding domain"/>
    <property type="match status" value="1"/>
</dbReference>
<dbReference type="Gene3D" id="3.30.9.10">
    <property type="entry name" value="D-Amino Acid Oxidase, subunit A, domain 2"/>
    <property type="match status" value="1"/>
</dbReference>
<dbReference type="RefSeq" id="WP_108841074.1">
    <property type="nucleotide sequence ID" value="NZ_ONZI01000001.1"/>
</dbReference>
<dbReference type="Proteomes" id="UP000244934">
    <property type="component" value="Unassembled WGS sequence"/>
</dbReference>
<dbReference type="SUPFAM" id="SSF51905">
    <property type="entry name" value="FAD/NAD(P)-binding domain"/>
    <property type="match status" value="1"/>
</dbReference>
<evidence type="ECO:0000256" key="2">
    <source>
        <dbReference type="ARBA" id="ARBA00022827"/>
    </source>
</evidence>
<dbReference type="SUPFAM" id="SSF54373">
    <property type="entry name" value="FAD-linked reductases, C-terminal domain"/>
    <property type="match status" value="1"/>
</dbReference>
<keyword evidence="6" id="KW-1185">Reference proteome</keyword>
<evidence type="ECO:0000256" key="3">
    <source>
        <dbReference type="NCBIfam" id="TIGR02360"/>
    </source>
</evidence>
<dbReference type="NCBIfam" id="NF006091">
    <property type="entry name" value="PRK08243.1"/>
    <property type="match status" value="1"/>
</dbReference>
<dbReference type="GO" id="GO:0018659">
    <property type="term" value="F:4-hydroxybenzoate 3-monooxygenase activity"/>
    <property type="evidence" value="ECO:0007669"/>
    <property type="project" value="UniProtKB-UniRule"/>
</dbReference>
<evidence type="ECO:0000256" key="1">
    <source>
        <dbReference type="ARBA" id="ARBA00022630"/>
    </source>
</evidence>
<sequence>MRTQVAIIGAGPAGLLLGQLLQRQGIDNVIIERRSGDYVLGRIRAGVLEQGTVDLLREAGVDQRMAQEGIVHDGFELALDQRRVRIDLAGLTGGKTVMVYGQTEVTRDLMAARVAAGATTIYEADEVALHALDTERPRVTLEKDGEHVELECDYVAGCDGFHGVSRRSIPKDRLKTFERVYPFGWLGMLSETPPVNDELIYSSHARGFALCSMRSRHLSRYYLQVPAEENVEAWSDDRFWTELAARLPNDVAERLVTGPSIEKSIAPLRSFVVEPMQYGRLFLAGDAAHIVPPTGAKGLNLAASDVHTLYHLLTGIYRDGRTDLITRYSEICLRRVWKAERFSWWMTANLHRFSDQENFERRLQQAELEYATGSRAGLTTIAENYVGLPLEALM</sequence>
<dbReference type="PANTHER" id="PTHR43004:SF3">
    <property type="entry name" value="P-HYDROXYBENZOATE HYDROXYLASE"/>
    <property type="match status" value="1"/>
</dbReference>
<feature type="domain" description="FAD-binding" evidence="4">
    <location>
        <begin position="2"/>
        <end position="343"/>
    </location>
</feature>
<keyword evidence="1" id="KW-0285">Flavoprotein</keyword>
<keyword evidence="2" id="KW-0274">FAD</keyword>
<dbReference type="PANTHER" id="PTHR43004">
    <property type="entry name" value="TRK SYSTEM POTASSIUM UPTAKE PROTEIN"/>
    <property type="match status" value="1"/>
</dbReference>
<dbReference type="EMBL" id="ONZI01000001">
    <property type="protein sequence ID" value="SPJ32173.1"/>
    <property type="molecule type" value="Genomic_DNA"/>
</dbReference>
<dbReference type="GO" id="GO:0071949">
    <property type="term" value="F:FAD binding"/>
    <property type="evidence" value="ECO:0007669"/>
    <property type="project" value="InterPro"/>
</dbReference>